<gene>
    <name evidence="3" type="ORF">CHC_T00007529001</name>
</gene>
<feature type="chain" id="PRO_5004442950" evidence="2">
    <location>
        <begin position="24"/>
        <end position="372"/>
    </location>
</feature>
<feature type="compositionally biased region" description="Basic and acidic residues" evidence="1">
    <location>
        <begin position="44"/>
        <end position="93"/>
    </location>
</feature>
<evidence type="ECO:0000256" key="2">
    <source>
        <dbReference type="SAM" id="SignalP"/>
    </source>
</evidence>
<sequence>MTSSATFLISFFSFLILLTSVLAQQPRHDTHGRAQHSPYRRRSTRPEYTVRKSDAEKRAEEEKKRLEKQAKEAEKAREKADKEAEKAREEAEKHCPELLVEQRIANASLDKAERDLANLTDTCGDLDRRQTELNQQEKNLDDRQVSLDLLARDLAEEEERLVRRERALGQEEEELREREANIPTCKPPRVTPAPAARVAGVCEACGSCEADLECRAGICQRAAAGEPSCAAAETCGAGERRVCKKLQSTDLTGEGMLTKPLMDAGKFFGKTKEIPGCVDGMVRFNCDLESELCVGFRFCLQKTFEECATEGLTEPSRNIPVIPELTRQVTRQEMSVKQGFGEGVPSCCVLFVASDCFEQEVCECMEAGGAAR</sequence>
<keyword evidence="2" id="KW-0732">Signal</keyword>
<evidence type="ECO:0000313" key="4">
    <source>
        <dbReference type="Proteomes" id="UP000012073"/>
    </source>
</evidence>
<name>R7QTV7_CHOCR</name>
<dbReference type="Proteomes" id="UP000012073">
    <property type="component" value="Unassembled WGS sequence"/>
</dbReference>
<dbReference type="Gramene" id="CDF40931">
    <property type="protein sequence ID" value="CDF40931"/>
    <property type="gene ID" value="CHC_T00007529001"/>
</dbReference>
<dbReference type="AlphaFoldDB" id="R7QTV7"/>
<accession>R7QTV7</accession>
<organism evidence="3 4">
    <name type="scientific">Chondrus crispus</name>
    <name type="common">Carrageen Irish moss</name>
    <name type="synonym">Polymorpha crispa</name>
    <dbReference type="NCBI Taxonomy" id="2769"/>
    <lineage>
        <taxon>Eukaryota</taxon>
        <taxon>Rhodophyta</taxon>
        <taxon>Florideophyceae</taxon>
        <taxon>Rhodymeniophycidae</taxon>
        <taxon>Gigartinales</taxon>
        <taxon>Gigartinaceae</taxon>
        <taxon>Chondrus</taxon>
    </lineage>
</organism>
<feature type="signal peptide" evidence="2">
    <location>
        <begin position="1"/>
        <end position="23"/>
    </location>
</feature>
<reference evidence="4" key="1">
    <citation type="journal article" date="2013" name="Proc. Natl. Acad. Sci. U.S.A.">
        <title>Genome structure and metabolic features in the red seaweed Chondrus crispus shed light on evolution of the Archaeplastida.</title>
        <authorList>
            <person name="Collen J."/>
            <person name="Porcel B."/>
            <person name="Carre W."/>
            <person name="Ball S.G."/>
            <person name="Chaparro C."/>
            <person name="Tonon T."/>
            <person name="Barbeyron T."/>
            <person name="Michel G."/>
            <person name="Noel B."/>
            <person name="Valentin K."/>
            <person name="Elias M."/>
            <person name="Artiguenave F."/>
            <person name="Arun A."/>
            <person name="Aury J.M."/>
            <person name="Barbosa-Neto J.F."/>
            <person name="Bothwell J.H."/>
            <person name="Bouget F.Y."/>
            <person name="Brillet L."/>
            <person name="Cabello-Hurtado F."/>
            <person name="Capella-Gutierrez S."/>
            <person name="Charrier B."/>
            <person name="Cladiere L."/>
            <person name="Cock J.M."/>
            <person name="Coelho S.M."/>
            <person name="Colleoni C."/>
            <person name="Czjzek M."/>
            <person name="Da Silva C."/>
            <person name="Delage L."/>
            <person name="Denoeud F."/>
            <person name="Deschamps P."/>
            <person name="Dittami S.M."/>
            <person name="Gabaldon T."/>
            <person name="Gachon C.M."/>
            <person name="Groisillier A."/>
            <person name="Herve C."/>
            <person name="Jabbari K."/>
            <person name="Katinka M."/>
            <person name="Kloareg B."/>
            <person name="Kowalczyk N."/>
            <person name="Labadie K."/>
            <person name="Leblanc C."/>
            <person name="Lopez P.J."/>
            <person name="McLachlan D.H."/>
            <person name="Meslet-Cladiere L."/>
            <person name="Moustafa A."/>
            <person name="Nehr Z."/>
            <person name="Nyvall Collen P."/>
            <person name="Panaud O."/>
            <person name="Partensky F."/>
            <person name="Poulain J."/>
            <person name="Rensing S.A."/>
            <person name="Rousvoal S."/>
            <person name="Samson G."/>
            <person name="Symeonidi A."/>
            <person name="Weissenbach J."/>
            <person name="Zambounis A."/>
            <person name="Wincker P."/>
            <person name="Boyen C."/>
        </authorList>
    </citation>
    <scope>NUCLEOTIDE SEQUENCE [LARGE SCALE GENOMIC DNA]</scope>
    <source>
        <strain evidence="4">cv. Stackhouse</strain>
    </source>
</reference>
<proteinExistence type="predicted"/>
<dbReference type="KEGG" id="ccp:CHC_T00007529001"/>
<evidence type="ECO:0000313" key="3">
    <source>
        <dbReference type="EMBL" id="CDF40931.1"/>
    </source>
</evidence>
<protein>
    <submittedName>
        <fullName evidence="3">Uncharacterized protein</fullName>
    </submittedName>
</protein>
<keyword evidence="4" id="KW-1185">Reference proteome</keyword>
<evidence type="ECO:0000256" key="1">
    <source>
        <dbReference type="SAM" id="MobiDB-lite"/>
    </source>
</evidence>
<feature type="region of interest" description="Disordered" evidence="1">
    <location>
        <begin position="28"/>
        <end position="93"/>
    </location>
</feature>
<dbReference type="RefSeq" id="XP_005711225.1">
    <property type="nucleotide sequence ID" value="XM_005711168.1"/>
</dbReference>
<dbReference type="GeneID" id="17318954"/>
<dbReference type="EMBL" id="HG002276">
    <property type="protein sequence ID" value="CDF40931.1"/>
    <property type="molecule type" value="Genomic_DNA"/>
</dbReference>